<dbReference type="AlphaFoldDB" id="A0A814QJ21"/>
<dbReference type="PANTHER" id="PTHR47163:SF2">
    <property type="entry name" value="SI:DKEY-17M8.2"/>
    <property type="match status" value="1"/>
</dbReference>
<sequence length="522" mass="61295">MKNLINNQVYQLNYLQEKGIIPTNFFCNNINCKNMKTLKLITRKRDEASENDLITFRCTKCSRYHSPFTNTFFSLFRTPFFHIIFLIKLWSVQINIIRSKKIYKEFFGESISQPTILKLHKILINVCSIGIKEKIKLGGPGHIVEIDESLISKVKHHRGKDLKRPQVWVFSLVDRVTDEVYLEIVPDRTAWTLLAVIYDHVLPGTIIISDSWSSYNKIAELGEFRHEMINHKYNFVDPSNPIIHTNRIESLWRDAKLKFKEMFGCDRIYLRKDTDPIVNEGESNSDDDDGYGLHDERDDGTYLDLIQINQVMKLDDYNHNIDEDIIIESIKGINLIDSINFVQEILDEIFEKIYGTYSFLINNEQNEEEIKNIFYIIFEKNFSNSNKLIFPNLSKDKRRILHELCEEKGLYHWTNFDSELIISNLSSDMVIYNKACEKYKNSKINEKIKALNIQLRNPRISSIKKKALLAEIEALSVRKPSEDSLKKLQEIGVNPKNSSRRKKDQSEIKEQTPIFNRLRPRK</sequence>
<dbReference type="Proteomes" id="UP000663879">
    <property type="component" value="Unassembled WGS sequence"/>
</dbReference>
<dbReference type="InterPro" id="IPR053164">
    <property type="entry name" value="IS1016-like_transposase"/>
</dbReference>
<dbReference type="SMART" id="SM01126">
    <property type="entry name" value="DDE_Tnp_IS1595"/>
    <property type="match status" value="1"/>
</dbReference>
<feature type="domain" description="ISXO2-like transposase" evidence="2">
    <location>
        <begin position="136"/>
        <end position="273"/>
    </location>
</feature>
<evidence type="ECO:0000256" key="1">
    <source>
        <dbReference type="SAM" id="MobiDB-lite"/>
    </source>
</evidence>
<dbReference type="Gene3D" id="3.30.1370.50">
    <property type="entry name" value="R3H-like domain"/>
    <property type="match status" value="1"/>
</dbReference>
<proteinExistence type="predicted"/>
<dbReference type="InterPro" id="IPR036867">
    <property type="entry name" value="R3H_dom_sf"/>
</dbReference>
<evidence type="ECO:0000313" key="3">
    <source>
        <dbReference type="EMBL" id="CAF1121298.1"/>
    </source>
</evidence>
<feature type="region of interest" description="Disordered" evidence="1">
    <location>
        <begin position="486"/>
        <end position="522"/>
    </location>
</feature>
<evidence type="ECO:0000313" key="4">
    <source>
        <dbReference type="Proteomes" id="UP000663879"/>
    </source>
</evidence>
<dbReference type="PANTHER" id="PTHR47163">
    <property type="entry name" value="DDE_TNP_IS1595 DOMAIN-CONTAINING PROTEIN"/>
    <property type="match status" value="1"/>
</dbReference>
<evidence type="ECO:0000259" key="2">
    <source>
        <dbReference type="SMART" id="SM01126"/>
    </source>
</evidence>
<name>A0A814QJ21_9BILA</name>
<protein>
    <recommendedName>
        <fullName evidence="2">ISXO2-like transposase domain-containing protein</fullName>
    </recommendedName>
</protein>
<reference evidence="3" key="1">
    <citation type="submission" date="2021-02" db="EMBL/GenBank/DDBJ databases">
        <authorList>
            <person name="Nowell W R."/>
        </authorList>
    </citation>
    <scope>NUCLEOTIDE SEQUENCE</scope>
    <source>
        <strain evidence="3">Ploen Becks lab</strain>
    </source>
</reference>
<dbReference type="GO" id="GO:0003676">
    <property type="term" value="F:nucleic acid binding"/>
    <property type="evidence" value="ECO:0007669"/>
    <property type="project" value="InterPro"/>
</dbReference>
<dbReference type="InterPro" id="IPR024445">
    <property type="entry name" value="Tnp_ISXO2-like"/>
</dbReference>
<gene>
    <name evidence="3" type="ORF">OXX778_LOCUS22053</name>
</gene>
<comment type="caution">
    <text evidence="3">The sequence shown here is derived from an EMBL/GenBank/DDBJ whole genome shotgun (WGS) entry which is preliminary data.</text>
</comment>
<dbReference type="Pfam" id="PF12762">
    <property type="entry name" value="DDE_Tnp_IS1595"/>
    <property type="match status" value="1"/>
</dbReference>
<dbReference type="OrthoDB" id="10067637at2759"/>
<dbReference type="EMBL" id="CAJNOC010008839">
    <property type="protein sequence ID" value="CAF1121298.1"/>
    <property type="molecule type" value="Genomic_DNA"/>
</dbReference>
<organism evidence="3 4">
    <name type="scientific">Brachionus calyciflorus</name>
    <dbReference type="NCBI Taxonomy" id="104777"/>
    <lineage>
        <taxon>Eukaryota</taxon>
        <taxon>Metazoa</taxon>
        <taxon>Spiralia</taxon>
        <taxon>Gnathifera</taxon>
        <taxon>Rotifera</taxon>
        <taxon>Eurotatoria</taxon>
        <taxon>Monogononta</taxon>
        <taxon>Pseudotrocha</taxon>
        <taxon>Ploima</taxon>
        <taxon>Brachionidae</taxon>
        <taxon>Brachionus</taxon>
    </lineage>
</organism>
<keyword evidence="4" id="KW-1185">Reference proteome</keyword>
<accession>A0A814QJ21</accession>
<dbReference type="SUPFAM" id="SSF82708">
    <property type="entry name" value="R3H domain"/>
    <property type="match status" value="1"/>
</dbReference>